<keyword evidence="1" id="KW-0285">Flavoprotein</keyword>
<dbReference type="InterPro" id="IPR029479">
    <property type="entry name" value="Nitroreductase"/>
</dbReference>
<dbReference type="AlphaFoldDB" id="A0A3B0T9D8"/>
<dbReference type="SUPFAM" id="SSF55469">
    <property type="entry name" value="FMN-dependent nitroreductase-like"/>
    <property type="match status" value="1"/>
</dbReference>
<name>A0A3B0T9D8_9ZZZZ</name>
<dbReference type="CDD" id="cd02145">
    <property type="entry name" value="BluB"/>
    <property type="match status" value="1"/>
</dbReference>
<evidence type="ECO:0000259" key="4">
    <source>
        <dbReference type="Pfam" id="PF00881"/>
    </source>
</evidence>
<dbReference type="InterPro" id="IPR050627">
    <property type="entry name" value="Nitroreductase/BluB"/>
</dbReference>
<proteinExistence type="predicted"/>
<dbReference type="GO" id="GO:0016491">
    <property type="term" value="F:oxidoreductase activity"/>
    <property type="evidence" value="ECO:0007669"/>
    <property type="project" value="UniProtKB-KW"/>
</dbReference>
<dbReference type="PANTHER" id="PTHR23026">
    <property type="entry name" value="NADPH NITROREDUCTASE"/>
    <property type="match status" value="1"/>
</dbReference>
<keyword evidence="3" id="KW-0560">Oxidoreductase</keyword>
<feature type="domain" description="Nitroreductase" evidence="4">
    <location>
        <begin position="23"/>
        <end position="189"/>
    </location>
</feature>
<keyword evidence="2" id="KW-0288">FMN</keyword>
<accession>A0A3B0T9D8</accession>
<evidence type="ECO:0000256" key="2">
    <source>
        <dbReference type="ARBA" id="ARBA00022643"/>
    </source>
</evidence>
<dbReference type="InterPro" id="IPR000415">
    <property type="entry name" value="Nitroreductase-like"/>
</dbReference>
<dbReference type="PANTHER" id="PTHR23026:SF90">
    <property type="entry name" value="IODOTYROSINE DEIODINASE 1"/>
    <property type="match status" value="1"/>
</dbReference>
<reference evidence="5" key="1">
    <citation type="submission" date="2018-06" db="EMBL/GenBank/DDBJ databases">
        <authorList>
            <person name="Zhirakovskaya E."/>
        </authorList>
    </citation>
    <scope>NUCLEOTIDE SEQUENCE</scope>
</reference>
<dbReference type="NCBIfam" id="TIGR02476">
    <property type="entry name" value="BluB"/>
    <property type="match status" value="1"/>
</dbReference>
<dbReference type="Gene3D" id="3.40.109.10">
    <property type="entry name" value="NADH Oxidase"/>
    <property type="match status" value="1"/>
</dbReference>
<dbReference type="InterPro" id="IPR012825">
    <property type="entry name" value="BluB"/>
</dbReference>
<evidence type="ECO:0000256" key="1">
    <source>
        <dbReference type="ARBA" id="ARBA00022630"/>
    </source>
</evidence>
<evidence type="ECO:0000256" key="3">
    <source>
        <dbReference type="ARBA" id="ARBA00023002"/>
    </source>
</evidence>
<gene>
    <name evidence="5" type="ORF">MNBD_BACTEROID05-661</name>
</gene>
<sequence>MENKNASSHFSDDERNAVYRAIFERRDIRQEFISKEIPEEVLNRILTAAHHAGSVGFMQPWNFIVVKSSSIRQRVKDMFEKENEIASQNYTKDKQKLYKSLRLEGIMESELNLCITCDSHRGGEYVIGRNTIVETDIFSTCCAVQNLWLAARAEGVGVGWVSIVDNEILKKILEIPKNIKPIAYLCLGYVSNFPKKPLLEKIGWRKRLNLEKLIFKDVWNRKLKAENE</sequence>
<dbReference type="EMBL" id="UOEN01000118">
    <property type="protein sequence ID" value="VAW12683.1"/>
    <property type="molecule type" value="Genomic_DNA"/>
</dbReference>
<evidence type="ECO:0000313" key="5">
    <source>
        <dbReference type="EMBL" id="VAW12683.1"/>
    </source>
</evidence>
<organism evidence="5">
    <name type="scientific">hydrothermal vent metagenome</name>
    <dbReference type="NCBI Taxonomy" id="652676"/>
    <lineage>
        <taxon>unclassified sequences</taxon>
        <taxon>metagenomes</taxon>
        <taxon>ecological metagenomes</taxon>
    </lineage>
</organism>
<protein>
    <submittedName>
        <fullName evidence="5">Cobalamin biosynthesis protein BluB @ 5,6-dimethylbenzimidazole synthase, flavin destructase family</fullName>
    </submittedName>
</protein>
<dbReference type="Pfam" id="PF00881">
    <property type="entry name" value="Nitroreductase"/>
    <property type="match status" value="1"/>
</dbReference>